<dbReference type="PANTHER" id="PTHR22734">
    <property type="entry name" value="U3 SMALL NUCLEOLAR RIBONUCLEOPROTEIN PROTEIN IMP4"/>
    <property type="match status" value="1"/>
</dbReference>
<dbReference type="SUPFAM" id="SSF52954">
    <property type="entry name" value="Class II aaRS ABD-related"/>
    <property type="match status" value="1"/>
</dbReference>
<evidence type="ECO:0000313" key="3">
    <source>
        <dbReference type="EMBL" id="CDF39855.1"/>
    </source>
</evidence>
<reference evidence="4" key="1">
    <citation type="journal article" date="2013" name="Proc. Natl. Acad. Sci. U.S.A.">
        <title>Genome structure and metabolic features in the red seaweed Chondrus crispus shed light on evolution of the Archaeplastida.</title>
        <authorList>
            <person name="Collen J."/>
            <person name="Porcel B."/>
            <person name="Carre W."/>
            <person name="Ball S.G."/>
            <person name="Chaparro C."/>
            <person name="Tonon T."/>
            <person name="Barbeyron T."/>
            <person name="Michel G."/>
            <person name="Noel B."/>
            <person name="Valentin K."/>
            <person name="Elias M."/>
            <person name="Artiguenave F."/>
            <person name="Arun A."/>
            <person name="Aury J.M."/>
            <person name="Barbosa-Neto J.F."/>
            <person name="Bothwell J.H."/>
            <person name="Bouget F.Y."/>
            <person name="Brillet L."/>
            <person name="Cabello-Hurtado F."/>
            <person name="Capella-Gutierrez S."/>
            <person name="Charrier B."/>
            <person name="Cladiere L."/>
            <person name="Cock J.M."/>
            <person name="Coelho S.M."/>
            <person name="Colleoni C."/>
            <person name="Czjzek M."/>
            <person name="Da Silva C."/>
            <person name="Delage L."/>
            <person name="Denoeud F."/>
            <person name="Deschamps P."/>
            <person name="Dittami S.M."/>
            <person name="Gabaldon T."/>
            <person name="Gachon C.M."/>
            <person name="Groisillier A."/>
            <person name="Herve C."/>
            <person name="Jabbari K."/>
            <person name="Katinka M."/>
            <person name="Kloareg B."/>
            <person name="Kowalczyk N."/>
            <person name="Labadie K."/>
            <person name="Leblanc C."/>
            <person name="Lopez P.J."/>
            <person name="McLachlan D.H."/>
            <person name="Meslet-Cladiere L."/>
            <person name="Moustafa A."/>
            <person name="Nehr Z."/>
            <person name="Nyvall Collen P."/>
            <person name="Panaud O."/>
            <person name="Partensky F."/>
            <person name="Poulain J."/>
            <person name="Rensing S.A."/>
            <person name="Rousvoal S."/>
            <person name="Samson G."/>
            <person name="Symeonidi A."/>
            <person name="Weissenbach J."/>
            <person name="Zambounis A."/>
            <person name="Wincker P."/>
            <person name="Boyen C."/>
        </authorList>
    </citation>
    <scope>NUCLEOTIDE SEQUENCE [LARGE SCALE GENOMIC DNA]</scope>
    <source>
        <strain evidence="4">cv. Stackhouse</strain>
    </source>
</reference>
<dbReference type="InterPro" id="IPR007109">
    <property type="entry name" value="Brix"/>
</dbReference>
<dbReference type="PANTHER" id="PTHR22734:SF3">
    <property type="entry name" value="RIBOSOME PRODUCTION FACTOR 1"/>
    <property type="match status" value="1"/>
</dbReference>
<dbReference type="GO" id="GO:0000460">
    <property type="term" value="P:maturation of 5.8S rRNA"/>
    <property type="evidence" value="ECO:0007669"/>
    <property type="project" value="TreeGrafter"/>
</dbReference>
<dbReference type="Gramene" id="CDF39855">
    <property type="protein sequence ID" value="CDF39855"/>
    <property type="gene ID" value="CHC_T00006837001"/>
</dbReference>
<dbReference type="AlphaFoldDB" id="R7QR43"/>
<name>R7QR43_CHOCR</name>
<feature type="domain" description="Brix" evidence="2">
    <location>
        <begin position="94"/>
        <end position="277"/>
    </location>
</feature>
<feature type="region of interest" description="Disordered" evidence="1">
    <location>
        <begin position="18"/>
        <end position="66"/>
    </location>
</feature>
<organism evidence="3 4">
    <name type="scientific">Chondrus crispus</name>
    <name type="common">Carrageen Irish moss</name>
    <name type="synonym">Polymorpha crispa</name>
    <dbReference type="NCBI Taxonomy" id="2769"/>
    <lineage>
        <taxon>Eukaryota</taxon>
        <taxon>Rhodophyta</taxon>
        <taxon>Florideophyceae</taxon>
        <taxon>Rhodymeniophycidae</taxon>
        <taxon>Gigartinales</taxon>
        <taxon>Gigartinaceae</taxon>
        <taxon>Chondrus</taxon>
    </lineage>
</organism>
<dbReference type="Proteomes" id="UP000012073">
    <property type="component" value="Unassembled WGS sequence"/>
</dbReference>
<evidence type="ECO:0000256" key="1">
    <source>
        <dbReference type="SAM" id="MobiDB-lite"/>
    </source>
</evidence>
<dbReference type="PROSITE" id="PS50833">
    <property type="entry name" value="BRIX"/>
    <property type="match status" value="1"/>
</dbReference>
<sequence length="301" mass="34183">MPHEHPLPAPTNRIVRSTHFKKRRQVLKRQKSAARRARHAEEEALGDAAPPRREPTTIESSRVFDAETGAPLTREQALAITDEFTPVLAGDVRPRVVITTGLRPSDVSFDFVKALLPVLPKSIYFERLDASVAEFAASAAGKGYTDVVLVKEDRGALSTLTHVHLPEGPTAVYKLSSFVPNAKIKGRGRCTGHTPEVILNHFTTRLGLRVGRMLGSLFPHEPNFVGRQVATFHNQRDFIFFRFHRYVFTAERDRARLQELGPRFTLKLRALQKGVFMDPQKADHEFKWKTKTDIDRRRFFL</sequence>
<dbReference type="GeneID" id="17317882"/>
<dbReference type="Gene3D" id="3.40.50.10480">
    <property type="entry name" value="Probable brix-domain ribosomal biogenesis protein"/>
    <property type="match status" value="1"/>
</dbReference>
<proteinExistence type="predicted"/>
<dbReference type="GO" id="GO:0042134">
    <property type="term" value="F:rRNA primary transcript binding"/>
    <property type="evidence" value="ECO:0007669"/>
    <property type="project" value="InterPro"/>
</dbReference>
<feature type="compositionally biased region" description="Basic residues" evidence="1">
    <location>
        <begin position="18"/>
        <end position="38"/>
    </location>
</feature>
<keyword evidence="4" id="KW-1185">Reference proteome</keyword>
<dbReference type="OMA" id="AWIISNK"/>
<dbReference type="PhylomeDB" id="R7QR43"/>
<dbReference type="RefSeq" id="XP_005710149.1">
    <property type="nucleotide sequence ID" value="XM_005710092.1"/>
</dbReference>
<dbReference type="SMART" id="SM00879">
    <property type="entry name" value="Brix"/>
    <property type="match status" value="1"/>
</dbReference>
<dbReference type="GO" id="GO:0000470">
    <property type="term" value="P:maturation of LSU-rRNA"/>
    <property type="evidence" value="ECO:0007669"/>
    <property type="project" value="TreeGrafter"/>
</dbReference>
<dbReference type="OrthoDB" id="10253204at2759"/>
<dbReference type="STRING" id="2769.R7QR43"/>
<evidence type="ECO:0000313" key="4">
    <source>
        <dbReference type="Proteomes" id="UP000012073"/>
    </source>
</evidence>
<dbReference type="GO" id="GO:0005730">
    <property type="term" value="C:nucleolus"/>
    <property type="evidence" value="ECO:0007669"/>
    <property type="project" value="TreeGrafter"/>
</dbReference>
<dbReference type="EMBL" id="HG002086">
    <property type="protein sequence ID" value="CDF39855.1"/>
    <property type="molecule type" value="Genomic_DNA"/>
</dbReference>
<protein>
    <recommendedName>
        <fullName evidence="2">Brix domain-containing protein</fullName>
    </recommendedName>
</protein>
<accession>R7QR43</accession>
<gene>
    <name evidence="3" type="ORF">CHC_T00006837001</name>
</gene>
<dbReference type="InterPro" id="IPR044281">
    <property type="entry name" value="IMP4/RPF1"/>
</dbReference>
<dbReference type="Pfam" id="PF04427">
    <property type="entry name" value="Brix"/>
    <property type="match status" value="1"/>
</dbReference>
<evidence type="ECO:0000259" key="2">
    <source>
        <dbReference type="PROSITE" id="PS50833"/>
    </source>
</evidence>
<dbReference type="KEGG" id="ccp:CHC_T00006837001"/>
<dbReference type="GO" id="GO:0030687">
    <property type="term" value="C:preribosome, large subunit precursor"/>
    <property type="evidence" value="ECO:0007669"/>
    <property type="project" value="TreeGrafter"/>
</dbReference>